<evidence type="ECO:0000313" key="3">
    <source>
        <dbReference type="Proteomes" id="UP000199518"/>
    </source>
</evidence>
<feature type="signal peptide" evidence="1">
    <location>
        <begin position="1"/>
        <end position="32"/>
    </location>
</feature>
<dbReference type="Pfam" id="PF07586">
    <property type="entry name" value="HXXSHH"/>
    <property type="match status" value="1"/>
</dbReference>
<evidence type="ECO:0008006" key="4">
    <source>
        <dbReference type="Google" id="ProtNLM"/>
    </source>
</evidence>
<name>A0A1I3BMH8_9PLAN</name>
<dbReference type="InterPro" id="IPR011447">
    <property type="entry name" value="DUF1552"/>
</dbReference>
<sequence length="441" mass="48800">MNPISRRAILKGLGATMALPVLDAMVPKAAWAAPEMLAGNRMAFVYIPNGAIMEDWTPATVGKDFKLSKTMSPLNEVRSDLLVLSGMAHDLARAKNDGAGDHARDSAVFLTGSRPRKSDSDIHVGQSVDQMAAEKIGQQTRLPSLELGTEAGRQAGKCDSGYGCAYQSNISWKTATTPMAKEINPKAVFERMFGGDLDPRTQAKRAFYRKSILDFVAEDTTKLTKQLGSSDKQKMDEYFTSVREIEERIARAGEQQPTEAPKMTLPDGVPSDFVTHVRLMYDLMLLAFQTDTTRICTLMLANSGSNRTYKEIGVPEAHHQISHHKSEPEKLKWLQMIDQHMMQQFAYFLKRMKETKEGSGNLLAHSMIMYGCSIADPNRHAHDNLPILMAGGGKGTIDTGRHVKFDKEVPLSNLFVSMLERMNVNVDSFGDSTGKLKQLKA</sequence>
<dbReference type="EMBL" id="FOQD01000001">
    <property type="protein sequence ID" value="SFH63477.1"/>
    <property type="molecule type" value="Genomic_DNA"/>
</dbReference>
<dbReference type="RefSeq" id="WP_092047664.1">
    <property type="nucleotide sequence ID" value="NZ_FOQD01000001.1"/>
</dbReference>
<reference evidence="3" key="1">
    <citation type="submission" date="2016-10" db="EMBL/GenBank/DDBJ databases">
        <authorList>
            <person name="Varghese N."/>
            <person name="Submissions S."/>
        </authorList>
    </citation>
    <scope>NUCLEOTIDE SEQUENCE [LARGE SCALE GENOMIC DNA]</scope>
    <source>
        <strain evidence="3">DSM 26348</strain>
    </source>
</reference>
<dbReference type="PROSITE" id="PS51318">
    <property type="entry name" value="TAT"/>
    <property type="match status" value="1"/>
</dbReference>
<feature type="chain" id="PRO_5011612513" description="Tat (Twin-arginine translocation) pathway signal sequence" evidence="1">
    <location>
        <begin position="33"/>
        <end position="441"/>
    </location>
</feature>
<dbReference type="STRING" id="1576369.SAMN05421753_101538"/>
<evidence type="ECO:0000313" key="2">
    <source>
        <dbReference type="EMBL" id="SFH63477.1"/>
    </source>
</evidence>
<dbReference type="AlphaFoldDB" id="A0A1I3BMH8"/>
<evidence type="ECO:0000256" key="1">
    <source>
        <dbReference type="SAM" id="SignalP"/>
    </source>
</evidence>
<proteinExistence type="predicted"/>
<accession>A0A1I3BMH8</accession>
<gene>
    <name evidence="2" type="ORF">SAMN05421753_101538</name>
</gene>
<dbReference type="OrthoDB" id="9146593at2"/>
<keyword evidence="1" id="KW-0732">Signal</keyword>
<organism evidence="2 3">
    <name type="scientific">Planctomicrobium piriforme</name>
    <dbReference type="NCBI Taxonomy" id="1576369"/>
    <lineage>
        <taxon>Bacteria</taxon>
        <taxon>Pseudomonadati</taxon>
        <taxon>Planctomycetota</taxon>
        <taxon>Planctomycetia</taxon>
        <taxon>Planctomycetales</taxon>
        <taxon>Planctomycetaceae</taxon>
        <taxon>Planctomicrobium</taxon>
    </lineage>
</organism>
<dbReference type="Proteomes" id="UP000199518">
    <property type="component" value="Unassembled WGS sequence"/>
</dbReference>
<protein>
    <recommendedName>
        <fullName evidence="4">Tat (Twin-arginine translocation) pathway signal sequence</fullName>
    </recommendedName>
</protein>
<keyword evidence="3" id="KW-1185">Reference proteome</keyword>
<dbReference type="InterPro" id="IPR006311">
    <property type="entry name" value="TAT_signal"/>
</dbReference>